<dbReference type="InterPro" id="IPR021109">
    <property type="entry name" value="Peptidase_aspartic_dom_sf"/>
</dbReference>
<evidence type="ECO:0000256" key="1">
    <source>
        <dbReference type="SAM" id="SignalP"/>
    </source>
</evidence>
<protein>
    <recommendedName>
        <fullName evidence="4">PDZ domain-containing protein</fullName>
    </recommendedName>
</protein>
<evidence type="ECO:0000313" key="3">
    <source>
        <dbReference type="Proteomes" id="UP001501523"/>
    </source>
</evidence>
<dbReference type="CDD" id="cd05483">
    <property type="entry name" value="retropepsin_like_bacteria"/>
    <property type="match status" value="1"/>
</dbReference>
<accession>A0ABN1IET5</accession>
<dbReference type="InterPro" id="IPR036034">
    <property type="entry name" value="PDZ_sf"/>
</dbReference>
<comment type="caution">
    <text evidence="2">The sequence shown here is derived from an EMBL/GenBank/DDBJ whole genome shotgun (WGS) entry which is preliminary data.</text>
</comment>
<gene>
    <name evidence="2" type="ORF">GCM10009105_13000</name>
</gene>
<proteinExistence type="predicted"/>
<evidence type="ECO:0000313" key="2">
    <source>
        <dbReference type="EMBL" id="GAA0711218.1"/>
    </source>
</evidence>
<feature type="signal peptide" evidence="1">
    <location>
        <begin position="1"/>
        <end position="23"/>
    </location>
</feature>
<organism evidence="2 3">
    <name type="scientific">Dokdonella soli</name>
    <dbReference type="NCBI Taxonomy" id="529810"/>
    <lineage>
        <taxon>Bacteria</taxon>
        <taxon>Pseudomonadati</taxon>
        <taxon>Pseudomonadota</taxon>
        <taxon>Gammaproteobacteria</taxon>
        <taxon>Lysobacterales</taxon>
        <taxon>Rhodanobacteraceae</taxon>
        <taxon>Dokdonella</taxon>
    </lineage>
</organism>
<reference evidence="2 3" key="1">
    <citation type="journal article" date="2019" name="Int. J. Syst. Evol. Microbiol.">
        <title>The Global Catalogue of Microorganisms (GCM) 10K type strain sequencing project: providing services to taxonomists for standard genome sequencing and annotation.</title>
        <authorList>
            <consortium name="The Broad Institute Genomics Platform"/>
            <consortium name="The Broad Institute Genome Sequencing Center for Infectious Disease"/>
            <person name="Wu L."/>
            <person name="Ma J."/>
        </authorList>
    </citation>
    <scope>NUCLEOTIDE SEQUENCE [LARGE SCALE GENOMIC DNA]</scope>
    <source>
        <strain evidence="2 3">JCM 15421</strain>
    </source>
</reference>
<evidence type="ECO:0008006" key="4">
    <source>
        <dbReference type="Google" id="ProtNLM"/>
    </source>
</evidence>
<dbReference type="Gene3D" id="2.40.70.10">
    <property type="entry name" value="Acid Proteases"/>
    <property type="match status" value="2"/>
</dbReference>
<sequence>MSKHAIATVLAVLALCVFSGVHADEATDLFARYKAASGGERWDSVKSQRMTGTLTAGGLSGAFEALQDLSTGRSSDHYQLGPVEGADGYDGKVGWSRDPGGEVAALDAPEAKRRARSQAWLDARGYWYPARIGARYGKMASRELEGRRYAVVEATADGGDPLTLWFDAQTSLLARTVQRQGQDTATTVFDDWRDVDGLRLPFHSITDLTDAAGRTDPRQRNEVRLQKITSNVALADADFAMPAMAATAKIDDASGITRIPFDLVNNHIYVDGAIDGKKARFLVDTGGLNLLTPAAASKLGITGEGKLAARGVGDQSVDLAFAHAKEVRVGNASLANPVFYVIDLGDLPKVEGVVADGLVGYEMFRRFGITIDYAAHVLTLSDPKKFAPPAGASAIAFELDDRIPIVNGVLDGVPASITVDTGSRSSLTLHSPFVHAHHLATKYRAAPEAVIGWGVGGPSRGRPVRLGTLKLGDLSIDGIAGELFTGDKGSFANPDHAGNLGGGVLGRFTVAFDYAAKRMYLAPNDRFGKPDGFDRSGLWLLGDGDALKVADVAGSSTAERAGLRKDDRIVAIGDEGIEKRGLPEWRQRLRELPVGAKLTIRYLRAGKAGKAGKAELVLADRIAPAWKSGVVE</sequence>
<dbReference type="Proteomes" id="UP001501523">
    <property type="component" value="Unassembled WGS sequence"/>
</dbReference>
<feature type="chain" id="PRO_5045196181" description="PDZ domain-containing protein" evidence="1">
    <location>
        <begin position="24"/>
        <end position="632"/>
    </location>
</feature>
<dbReference type="RefSeq" id="WP_343788375.1">
    <property type="nucleotide sequence ID" value="NZ_BAAAEU010000006.1"/>
</dbReference>
<name>A0ABN1IET5_9GAMM</name>
<dbReference type="Pfam" id="PF13650">
    <property type="entry name" value="Asp_protease_2"/>
    <property type="match status" value="1"/>
</dbReference>
<dbReference type="InterPro" id="IPR034122">
    <property type="entry name" value="Retropepsin-like_bacterial"/>
</dbReference>
<dbReference type="SUPFAM" id="SSF50630">
    <property type="entry name" value="Acid proteases"/>
    <property type="match status" value="1"/>
</dbReference>
<keyword evidence="1" id="KW-0732">Signal</keyword>
<dbReference type="SUPFAM" id="SSF50156">
    <property type="entry name" value="PDZ domain-like"/>
    <property type="match status" value="1"/>
</dbReference>
<dbReference type="EMBL" id="BAAAEU010000006">
    <property type="protein sequence ID" value="GAA0711218.1"/>
    <property type="molecule type" value="Genomic_DNA"/>
</dbReference>
<keyword evidence="3" id="KW-1185">Reference proteome</keyword>
<dbReference type="Gene3D" id="2.30.42.10">
    <property type="match status" value="1"/>
</dbReference>